<name>A0A0C9LUS7_9FUNG</name>
<dbReference type="STRING" id="91626.A0A0C9LUS7"/>
<protein>
    <submittedName>
        <fullName evidence="1">Uncharacterized protein</fullName>
    </submittedName>
</protein>
<evidence type="ECO:0000313" key="2">
    <source>
        <dbReference type="Proteomes" id="UP000053815"/>
    </source>
</evidence>
<dbReference type="EMBL" id="DF836383">
    <property type="protein sequence ID" value="GAN05545.1"/>
    <property type="molecule type" value="Genomic_DNA"/>
</dbReference>
<keyword evidence="2" id="KW-1185">Reference proteome</keyword>
<evidence type="ECO:0000313" key="1">
    <source>
        <dbReference type="EMBL" id="GAN05545.1"/>
    </source>
</evidence>
<proteinExistence type="predicted"/>
<dbReference type="Proteomes" id="UP000053815">
    <property type="component" value="Unassembled WGS sequence"/>
</dbReference>
<dbReference type="Pfam" id="PF02992">
    <property type="entry name" value="Transposase_21"/>
    <property type="match status" value="1"/>
</dbReference>
<organism evidence="1">
    <name type="scientific">Mucor ambiguus</name>
    <dbReference type="NCBI Taxonomy" id="91626"/>
    <lineage>
        <taxon>Eukaryota</taxon>
        <taxon>Fungi</taxon>
        <taxon>Fungi incertae sedis</taxon>
        <taxon>Mucoromycota</taxon>
        <taxon>Mucoromycotina</taxon>
        <taxon>Mucoromycetes</taxon>
        <taxon>Mucorales</taxon>
        <taxon>Mucorineae</taxon>
        <taxon>Mucoraceae</taxon>
        <taxon>Mucor</taxon>
    </lineage>
</organism>
<accession>A0A0C9LUS7</accession>
<gene>
    <name evidence="1" type="ORF">MAM1_0094d05016</name>
</gene>
<dbReference type="InterPro" id="IPR004242">
    <property type="entry name" value="Transposase_21"/>
</dbReference>
<sequence length="293" mass="33341">MTRPNADSQNMLVPLWASASYQQLLTKALQYMYAVQDAKLFTHTIPKPTEIPCNTTNYNQLKPISYFYYNSLVDTLKTFMLRDSFVGQLSAWKNRAYTRRATSVLDVADGEVFKTFKANPANEKPFVESEGIPLMCTLGLDWFQVYTYSSYLCGAIYFALQNLPANLRNKRENLILVGLMAGPHEPKPYPINNFLTPLVDELQLLLPGVEMQTRHHGMQLVRACLTLIVADLPAAVKLVLRPLSRRMHATTTIDHLDVSVMKKMRPSIAKTLPYLIFFVIIRLSLRTNSHLIP</sequence>
<reference evidence="1" key="1">
    <citation type="submission" date="2014-09" db="EMBL/GenBank/DDBJ databases">
        <title>Draft genome sequence of an oleaginous Mucoromycotina fungus Mucor ambiguus NBRC6742.</title>
        <authorList>
            <person name="Takeda I."/>
            <person name="Yamane N."/>
            <person name="Morita T."/>
            <person name="Tamano K."/>
            <person name="Machida M."/>
            <person name="Baker S."/>
            <person name="Koike H."/>
        </authorList>
    </citation>
    <scope>NUCLEOTIDE SEQUENCE</scope>
    <source>
        <strain evidence="1">NBRC 6742</strain>
    </source>
</reference>
<dbReference type="AlphaFoldDB" id="A0A0C9LUS7"/>
<dbReference type="OrthoDB" id="3039677at2759"/>